<sequence length="41" mass="4891">MTIETIRMALTCTQGRIKIWKLPFCFSRSFYGLRVVRVLRV</sequence>
<reference evidence="1 2" key="1">
    <citation type="submission" date="2019-02" db="EMBL/GenBank/DDBJ databases">
        <title>Deep-cultivation of Planctomycetes and their phenomic and genomic characterization uncovers novel biology.</title>
        <authorList>
            <person name="Wiegand S."/>
            <person name="Jogler M."/>
            <person name="Boedeker C."/>
            <person name="Pinto D."/>
            <person name="Vollmers J."/>
            <person name="Rivas-Marin E."/>
            <person name="Kohn T."/>
            <person name="Peeters S.H."/>
            <person name="Heuer A."/>
            <person name="Rast P."/>
            <person name="Oberbeckmann S."/>
            <person name="Bunk B."/>
            <person name="Jeske O."/>
            <person name="Meyerdierks A."/>
            <person name="Storesund J.E."/>
            <person name="Kallscheuer N."/>
            <person name="Luecker S."/>
            <person name="Lage O.M."/>
            <person name="Pohl T."/>
            <person name="Merkel B.J."/>
            <person name="Hornburger P."/>
            <person name="Mueller R.-W."/>
            <person name="Bruemmer F."/>
            <person name="Labrenz M."/>
            <person name="Spormann A.M."/>
            <person name="Op Den Camp H."/>
            <person name="Overmann J."/>
            <person name="Amann R."/>
            <person name="Jetten M.S.M."/>
            <person name="Mascher T."/>
            <person name="Medema M.H."/>
            <person name="Devos D.P."/>
            <person name="Kaster A.-K."/>
            <person name="Ovreas L."/>
            <person name="Rohde M."/>
            <person name="Galperin M.Y."/>
            <person name="Jogler C."/>
        </authorList>
    </citation>
    <scope>NUCLEOTIDE SEQUENCE [LARGE SCALE GENOMIC DNA]</scope>
    <source>
        <strain evidence="1 2">Poly41</strain>
    </source>
</reference>
<evidence type="ECO:0000313" key="1">
    <source>
        <dbReference type="EMBL" id="TWU41774.1"/>
    </source>
</evidence>
<dbReference type="EMBL" id="SJPV01000001">
    <property type="protein sequence ID" value="TWU41774.1"/>
    <property type="molecule type" value="Genomic_DNA"/>
</dbReference>
<comment type="caution">
    <text evidence="1">The sequence shown here is derived from an EMBL/GenBank/DDBJ whole genome shotgun (WGS) entry which is preliminary data.</text>
</comment>
<organism evidence="1 2">
    <name type="scientific">Novipirellula artificiosorum</name>
    <dbReference type="NCBI Taxonomy" id="2528016"/>
    <lineage>
        <taxon>Bacteria</taxon>
        <taxon>Pseudomonadati</taxon>
        <taxon>Planctomycetota</taxon>
        <taxon>Planctomycetia</taxon>
        <taxon>Pirellulales</taxon>
        <taxon>Pirellulaceae</taxon>
        <taxon>Novipirellula</taxon>
    </lineage>
</organism>
<name>A0A5C6DZX8_9BACT</name>
<accession>A0A5C6DZX8</accession>
<protein>
    <submittedName>
        <fullName evidence="1">Uncharacterized protein</fullName>
    </submittedName>
</protein>
<keyword evidence="2" id="KW-1185">Reference proteome</keyword>
<proteinExistence type="predicted"/>
<dbReference type="AlphaFoldDB" id="A0A5C6DZX8"/>
<evidence type="ECO:0000313" key="2">
    <source>
        <dbReference type="Proteomes" id="UP000319143"/>
    </source>
</evidence>
<dbReference type="Proteomes" id="UP000319143">
    <property type="component" value="Unassembled WGS sequence"/>
</dbReference>
<gene>
    <name evidence="1" type="ORF">Poly41_00660</name>
</gene>